<dbReference type="Proteomes" id="UP000020681">
    <property type="component" value="Unassembled WGS sequence"/>
</dbReference>
<organism evidence="1 2">
    <name type="scientific">Mycobacterium ulcerans str. Harvey</name>
    <dbReference type="NCBI Taxonomy" id="1299332"/>
    <lineage>
        <taxon>Bacteria</taxon>
        <taxon>Bacillati</taxon>
        <taxon>Actinomycetota</taxon>
        <taxon>Actinomycetes</taxon>
        <taxon>Mycobacteriales</taxon>
        <taxon>Mycobacteriaceae</taxon>
        <taxon>Mycobacterium</taxon>
        <taxon>Mycobacterium ulcerans group</taxon>
    </lineage>
</organism>
<keyword evidence="1" id="KW-0413">Isomerase</keyword>
<sequence length="50" mass="5554">MRVVDDATEREARRCHELAEAGHLVRFWALPAGRTARGCWGYGVRATPAS</sequence>
<evidence type="ECO:0000313" key="2">
    <source>
        <dbReference type="Proteomes" id="UP000020681"/>
    </source>
</evidence>
<protein>
    <submittedName>
        <fullName evidence="1">Muconolactone isomerase</fullName>
    </submittedName>
</protein>
<dbReference type="EMBL" id="JAOL01000111">
    <property type="protein sequence ID" value="EUA90069.1"/>
    <property type="molecule type" value="Genomic_DNA"/>
</dbReference>
<reference evidence="1 2" key="1">
    <citation type="submission" date="2014-01" db="EMBL/GenBank/DDBJ databases">
        <authorList>
            <person name="Dobos K."/>
            <person name="Lenaerts A."/>
            <person name="Ordway D."/>
            <person name="DeGroote M.A."/>
            <person name="Parker T."/>
            <person name="Sizemore C."/>
            <person name="Tallon L.J."/>
            <person name="Sadzewicz L.K."/>
            <person name="Sengamalay N."/>
            <person name="Fraser C.M."/>
            <person name="Hine E."/>
            <person name="Shefchek K.A."/>
            <person name="Das S.P."/>
            <person name="Tettelin H."/>
        </authorList>
    </citation>
    <scope>NUCLEOTIDE SEQUENCE [LARGE SCALE GENOMIC DNA]</scope>
    <source>
        <strain evidence="1 2">Harvey</strain>
    </source>
</reference>
<proteinExistence type="predicted"/>
<name>A0ABN0QZ84_MYCUL</name>
<keyword evidence="2" id="KW-1185">Reference proteome</keyword>
<gene>
    <name evidence="1" type="ORF">I551_3456</name>
</gene>
<evidence type="ECO:0000313" key="1">
    <source>
        <dbReference type="EMBL" id="EUA90069.1"/>
    </source>
</evidence>
<dbReference type="GO" id="GO:0016853">
    <property type="term" value="F:isomerase activity"/>
    <property type="evidence" value="ECO:0007669"/>
    <property type="project" value="UniProtKB-KW"/>
</dbReference>
<comment type="caution">
    <text evidence="1">The sequence shown here is derived from an EMBL/GenBank/DDBJ whole genome shotgun (WGS) entry which is preliminary data.</text>
</comment>
<accession>A0ABN0QZ84</accession>